<sequence>MLPTPRNLIVLRHGEVRGDFYDAEEIAKGSDLIEEEDEVLQLRRNTKEDDDMEYNIQEISKVGDLSPRHTNSLKYGA</sequence>
<dbReference type="Proteomes" id="UP000826656">
    <property type="component" value="Unassembled WGS sequence"/>
</dbReference>
<evidence type="ECO:0000313" key="2">
    <source>
        <dbReference type="Proteomes" id="UP000826656"/>
    </source>
</evidence>
<gene>
    <name evidence="1" type="ORF">KY290_021499</name>
</gene>
<evidence type="ECO:0000313" key="1">
    <source>
        <dbReference type="EMBL" id="KAH0758006.1"/>
    </source>
</evidence>
<reference evidence="1 2" key="1">
    <citation type="journal article" date="2021" name="bioRxiv">
        <title>Chromosome-scale and haplotype-resolved genome assembly of a tetraploid potato cultivar.</title>
        <authorList>
            <person name="Sun H."/>
            <person name="Jiao W.-B."/>
            <person name="Krause K."/>
            <person name="Campoy J.A."/>
            <person name="Goel M."/>
            <person name="Folz-Donahue K."/>
            <person name="Kukat C."/>
            <person name="Huettel B."/>
            <person name="Schneeberger K."/>
        </authorList>
    </citation>
    <scope>NUCLEOTIDE SEQUENCE [LARGE SCALE GENOMIC DNA]</scope>
    <source>
        <strain evidence="1">SolTubOtavaFocal</strain>
        <tissue evidence="1">Leaves</tissue>
    </source>
</reference>
<proteinExistence type="predicted"/>
<dbReference type="EMBL" id="JAIVGD010000015">
    <property type="protein sequence ID" value="KAH0758006.1"/>
    <property type="molecule type" value="Genomic_DNA"/>
</dbReference>
<protein>
    <submittedName>
        <fullName evidence="1">Uncharacterized protein</fullName>
    </submittedName>
</protein>
<comment type="caution">
    <text evidence="1">The sequence shown here is derived from an EMBL/GenBank/DDBJ whole genome shotgun (WGS) entry which is preliminary data.</text>
</comment>
<organism evidence="1 2">
    <name type="scientific">Solanum tuberosum</name>
    <name type="common">Potato</name>
    <dbReference type="NCBI Taxonomy" id="4113"/>
    <lineage>
        <taxon>Eukaryota</taxon>
        <taxon>Viridiplantae</taxon>
        <taxon>Streptophyta</taxon>
        <taxon>Embryophyta</taxon>
        <taxon>Tracheophyta</taxon>
        <taxon>Spermatophyta</taxon>
        <taxon>Magnoliopsida</taxon>
        <taxon>eudicotyledons</taxon>
        <taxon>Gunneridae</taxon>
        <taxon>Pentapetalae</taxon>
        <taxon>asterids</taxon>
        <taxon>lamiids</taxon>
        <taxon>Solanales</taxon>
        <taxon>Solanaceae</taxon>
        <taxon>Solanoideae</taxon>
        <taxon>Solaneae</taxon>
        <taxon>Solanum</taxon>
    </lineage>
</organism>
<accession>A0ABQ7V1Q2</accession>
<name>A0ABQ7V1Q2_SOLTU</name>
<keyword evidence="2" id="KW-1185">Reference proteome</keyword>